<dbReference type="PANTHER" id="PTHR42916:SF1">
    <property type="entry name" value="PROTEIN PHYLLO, CHLOROPLASTIC"/>
    <property type="match status" value="1"/>
</dbReference>
<keyword evidence="5" id="KW-1185">Reference proteome</keyword>
<accession>A0A662ZIE3</accession>
<name>A0A662ZIE3_9GAMM</name>
<dbReference type="GO" id="GO:0009234">
    <property type="term" value="P:menaquinone biosynthetic process"/>
    <property type="evidence" value="ECO:0007669"/>
    <property type="project" value="UniProtKB-KW"/>
</dbReference>
<dbReference type="GO" id="GO:0016829">
    <property type="term" value="F:lyase activity"/>
    <property type="evidence" value="ECO:0007669"/>
    <property type="project" value="UniProtKB-KW"/>
</dbReference>
<dbReference type="OrthoDB" id="9808398at2"/>
<reference evidence="4 5" key="1">
    <citation type="submission" date="2016-10" db="EMBL/GenBank/DDBJ databases">
        <authorList>
            <person name="Varghese N."/>
            <person name="Submissions S."/>
        </authorList>
    </citation>
    <scope>NUCLEOTIDE SEQUENCE [LARGE SCALE GENOMIC DNA]</scope>
    <source>
        <strain evidence="4 5">DSM 1361</strain>
    </source>
</reference>
<dbReference type="InterPro" id="IPR029058">
    <property type="entry name" value="AB_hydrolase_fold"/>
</dbReference>
<dbReference type="SUPFAM" id="SSF53474">
    <property type="entry name" value="alpha/beta-Hydrolases"/>
    <property type="match status" value="1"/>
</dbReference>
<dbReference type="InterPro" id="IPR000073">
    <property type="entry name" value="AB_hydrolase_1"/>
</dbReference>
<evidence type="ECO:0000313" key="5">
    <source>
        <dbReference type="Proteomes" id="UP000243745"/>
    </source>
</evidence>
<evidence type="ECO:0000256" key="2">
    <source>
        <dbReference type="ARBA" id="ARBA00023239"/>
    </source>
</evidence>
<dbReference type="Gene3D" id="3.40.50.1820">
    <property type="entry name" value="alpha/beta hydrolase"/>
    <property type="match status" value="1"/>
</dbReference>
<proteinExistence type="predicted"/>
<evidence type="ECO:0000313" key="4">
    <source>
        <dbReference type="EMBL" id="SFP33518.1"/>
    </source>
</evidence>
<organism evidence="4 5">
    <name type="scientific">Ruminobacter amylophilus</name>
    <dbReference type="NCBI Taxonomy" id="867"/>
    <lineage>
        <taxon>Bacteria</taxon>
        <taxon>Pseudomonadati</taxon>
        <taxon>Pseudomonadota</taxon>
        <taxon>Gammaproteobacteria</taxon>
        <taxon>Aeromonadales</taxon>
        <taxon>Succinivibrionaceae</taxon>
        <taxon>Ruminobacter</taxon>
    </lineage>
</organism>
<dbReference type="EMBL" id="FOXF01000016">
    <property type="protein sequence ID" value="SFP33518.1"/>
    <property type="molecule type" value="Genomic_DNA"/>
</dbReference>
<evidence type="ECO:0000259" key="3">
    <source>
        <dbReference type="Pfam" id="PF00561"/>
    </source>
</evidence>
<keyword evidence="2" id="KW-0456">Lyase</keyword>
<dbReference type="Proteomes" id="UP000243745">
    <property type="component" value="Unassembled WGS sequence"/>
</dbReference>
<keyword evidence="1" id="KW-0474">Menaquinone biosynthesis</keyword>
<protein>
    <submittedName>
        <fullName evidence="4">2-succinyl-6-hydroxy-2,4-cyclohexadiene-1-carboxylate synthase</fullName>
    </submittedName>
</protein>
<gene>
    <name evidence="4" type="ORF">SAMN02910344_01124</name>
</gene>
<evidence type="ECO:0000256" key="1">
    <source>
        <dbReference type="ARBA" id="ARBA00022428"/>
    </source>
</evidence>
<dbReference type="AlphaFoldDB" id="A0A662ZIE3"/>
<feature type="domain" description="AB hydrolase-1" evidence="3">
    <location>
        <begin position="4"/>
        <end position="232"/>
    </location>
</feature>
<sequence length="248" mass="27663">MLQIVFLPGFLGTAHEFLTFADKFSIGAQIISLPGSGCSDAEVDFTSVNDWLEEQLIGLKVKECILYGYSMGGRIATHYALTAERPKVKVNGLILESSGFGIADKAERKERFRNDKVWAEKFASGPMKDVVTEWYGQPVFADLDEEEKEKIILMRSRNIGERMARTLTGLSTGKMPYLGSLIKDTNLPLLYLYGENDVKYRELALKLAEARNPAITVTGISGCGHNIHMKKPEEIVLGISQYLEKNFS</sequence>
<dbReference type="RefSeq" id="WP_093141779.1">
    <property type="nucleotide sequence ID" value="NZ_FOXF01000016.1"/>
</dbReference>
<dbReference type="Pfam" id="PF00561">
    <property type="entry name" value="Abhydrolase_1"/>
    <property type="match status" value="1"/>
</dbReference>
<dbReference type="PANTHER" id="PTHR42916">
    <property type="entry name" value="2-SUCCINYL-5-ENOLPYRUVYL-6-HYDROXY-3-CYCLOHEXENE-1-CARBOXYLATE SYNTHASE"/>
    <property type="match status" value="1"/>
</dbReference>